<dbReference type="SMART" id="SM01012">
    <property type="entry name" value="ANTAR"/>
    <property type="match status" value="1"/>
</dbReference>
<organism evidence="2 3">
    <name type="scientific">Mangrovactinospora gilvigrisea</name>
    <dbReference type="NCBI Taxonomy" id="1428644"/>
    <lineage>
        <taxon>Bacteria</taxon>
        <taxon>Bacillati</taxon>
        <taxon>Actinomycetota</taxon>
        <taxon>Actinomycetes</taxon>
        <taxon>Kitasatosporales</taxon>
        <taxon>Streptomycetaceae</taxon>
        <taxon>Mangrovactinospora</taxon>
    </lineage>
</organism>
<name>A0A1J7BPX7_9ACTN</name>
<dbReference type="AlphaFoldDB" id="A0A1J7BPX7"/>
<gene>
    <name evidence="2" type="ORF">BIV57_21145</name>
</gene>
<dbReference type="Gene3D" id="3.30.450.40">
    <property type="match status" value="1"/>
</dbReference>
<evidence type="ECO:0000313" key="2">
    <source>
        <dbReference type="EMBL" id="OIV35505.1"/>
    </source>
</evidence>
<evidence type="ECO:0000259" key="1">
    <source>
        <dbReference type="SMART" id="SM01012"/>
    </source>
</evidence>
<proteinExistence type="predicted"/>
<dbReference type="Proteomes" id="UP000243342">
    <property type="component" value="Unassembled WGS sequence"/>
</dbReference>
<dbReference type="InterPro" id="IPR005561">
    <property type="entry name" value="ANTAR"/>
</dbReference>
<comment type="caution">
    <text evidence="2">The sequence shown here is derived from an EMBL/GenBank/DDBJ whole genome shotgun (WGS) entry which is preliminary data.</text>
</comment>
<evidence type="ECO:0000313" key="3">
    <source>
        <dbReference type="Proteomes" id="UP000243342"/>
    </source>
</evidence>
<dbReference type="SUPFAM" id="SSF55781">
    <property type="entry name" value="GAF domain-like"/>
    <property type="match status" value="1"/>
</dbReference>
<reference evidence="2 3" key="1">
    <citation type="submission" date="2016-10" db="EMBL/GenBank/DDBJ databases">
        <title>Genome sequence of Streptomyces gilvigriseus MUSC 26.</title>
        <authorList>
            <person name="Lee L.-H."/>
            <person name="Ser H.-L."/>
        </authorList>
    </citation>
    <scope>NUCLEOTIDE SEQUENCE [LARGE SCALE GENOMIC DNA]</scope>
    <source>
        <strain evidence="2 3">MUSC 26</strain>
    </source>
</reference>
<dbReference type="EMBL" id="MLCF01000146">
    <property type="protein sequence ID" value="OIV35505.1"/>
    <property type="molecule type" value="Genomic_DNA"/>
</dbReference>
<protein>
    <recommendedName>
        <fullName evidence="1">ANTAR domain-containing protein</fullName>
    </recommendedName>
</protein>
<keyword evidence="3" id="KW-1185">Reference proteome</keyword>
<sequence length="227" mass="24123">MRFLVRLRRAARAGQSLENIPEADSAGLFGQDALTVDAATPDHGLQLLWCDPSDGFGRDLDDLQFALGDGPGPEAARSGLDIDEPDLEVVDPARWPGFLPAAADTPARALIALPLRLGTVTVGVLTGYRTAPGRLTDEQLHALHRLRRALLPLLLQTKPALNNGPHAPPGLHNAEIHQATGYLAVQLGIGIQQALLRIRARAVSEGESPATVARAVLDGTLSAEAWF</sequence>
<dbReference type="InterPro" id="IPR029016">
    <property type="entry name" value="GAF-like_dom_sf"/>
</dbReference>
<accession>A0A1J7BPX7</accession>
<dbReference type="STRING" id="1428644.BIV57_21145"/>
<dbReference type="GO" id="GO:0003723">
    <property type="term" value="F:RNA binding"/>
    <property type="evidence" value="ECO:0007669"/>
    <property type="project" value="InterPro"/>
</dbReference>
<feature type="domain" description="ANTAR" evidence="1">
    <location>
        <begin position="153"/>
        <end position="217"/>
    </location>
</feature>